<keyword evidence="2" id="KW-1185">Reference proteome</keyword>
<protein>
    <submittedName>
        <fullName evidence="1">Uncharacterized protein</fullName>
    </submittedName>
</protein>
<dbReference type="Proteomes" id="UP001225596">
    <property type="component" value="Unassembled WGS sequence"/>
</dbReference>
<evidence type="ECO:0000313" key="2">
    <source>
        <dbReference type="Proteomes" id="UP001225596"/>
    </source>
</evidence>
<sequence length="174" mass="19586">MIRYIIPCVLLALGGCATQPETSETVWVVVKSVYSADELGQSFNSSAAKRFADAGFNEKDISAGRLLKVACGLGTDYTWGSYAYLPPGVAVKSGDVVRLRIDEPATDDRPGMNPVVDRVERFNYPGSLQAYRYIPDWKERNLFLNFERIPLAREQERRYIISHGAYVIKCRQNQ</sequence>
<comment type="caution">
    <text evidence="1">The sequence shown here is derived from an EMBL/GenBank/DDBJ whole genome shotgun (WGS) entry which is preliminary data.</text>
</comment>
<dbReference type="EMBL" id="JAUYVH010000013">
    <property type="protein sequence ID" value="MDQ9171830.1"/>
    <property type="molecule type" value="Genomic_DNA"/>
</dbReference>
<dbReference type="PROSITE" id="PS51257">
    <property type="entry name" value="PROKAR_LIPOPROTEIN"/>
    <property type="match status" value="1"/>
</dbReference>
<reference evidence="1 2" key="1">
    <citation type="submission" date="2023-08" db="EMBL/GenBank/DDBJ databases">
        <title>Oxalobacteraceae gen .nov., isolated from river sludge outside the plant.</title>
        <authorList>
            <person name="Zhao S.Y."/>
        </authorList>
    </citation>
    <scope>NUCLEOTIDE SEQUENCE [LARGE SCALE GENOMIC DNA]</scope>
    <source>
        <strain evidence="1 2">R-40</strain>
    </source>
</reference>
<gene>
    <name evidence="1" type="ORF">Q8A64_15560</name>
</gene>
<proteinExistence type="predicted"/>
<organism evidence="1 2">
    <name type="scientific">Keguizhuia sedimenti</name>
    <dbReference type="NCBI Taxonomy" id="3064264"/>
    <lineage>
        <taxon>Bacteria</taxon>
        <taxon>Pseudomonadati</taxon>
        <taxon>Pseudomonadota</taxon>
        <taxon>Betaproteobacteria</taxon>
        <taxon>Burkholderiales</taxon>
        <taxon>Oxalobacteraceae</taxon>
        <taxon>Keguizhuia</taxon>
    </lineage>
</organism>
<evidence type="ECO:0000313" key="1">
    <source>
        <dbReference type="EMBL" id="MDQ9171830.1"/>
    </source>
</evidence>
<name>A0ABU1BS34_9BURK</name>
<dbReference type="RefSeq" id="WP_338437791.1">
    <property type="nucleotide sequence ID" value="NZ_JAUYVH010000013.1"/>
</dbReference>
<accession>A0ABU1BS34</accession>